<dbReference type="PANTHER" id="PTHR46537">
    <property type="entry name" value="OS11G0578200 PROTEIN"/>
    <property type="match status" value="1"/>
</dbReference>
<organism evidence="7 8">
    <name type="scientific">Microthlaspi erraticum</name>
    <dbReference type="NCBI Taxonomy" id="1685480"/>
    <lineage>
        <taxon>Eukaryota</taxon>
        <taxon>Viridiplantae</taxon>
        <taxon>Streptophyta</taxon>
        <taxon>Embryophyta</taxon>
        <taxon>Tracheophyta</taxon>
        <taxon>Spermatophyta</taxon>
        <taxon>Magnoliopsida</taxon>
        <taxon>eudicotyledons</taxon>
        <taxon>Gunneridae</taxon>
        <taxon>Pentapetalae</taxon>
        <taxon>rosids</taxon>
        <taxon>malvids</taxon>
        <taxon>Brassicales</taxon>
        <taxon>Brassicaceae</taxon>
        <taxon>Coluteocarpeae</taxon>
        <taxon>Microthlaspi</taxon>
    </lineage>
</organism>
<dbReference type="PROSITE" id="PS50089">
    <property type="entry name" value="ZF_RING_2"/>
    <property type="match status" value="1"/>
</dbReference>
<dbReference type="PANTHER" id="PTHR46537:SF3">
    <property type="entry name" value="E3 UBIQUITIN-PROTEIN LIGASE RING1A"/>
    <property type="match status" value="1"/>
</dbReference>
<evidence type="ECO:0000256" key="3">
    <source>
        <dbReference type="ARBA" id="ARBA00022833"/>
    </source>
</evidence>
<evidence type="ECO:0000256" key="1">
    <source>
        <dbReference type="ARBA" id="ARBA00022723"/>
    </source>
</evidence>
<accession>A0A6D2HRM5</accession>
<dbReference type="InterPro" id="IPR017907">
    <property type="entry name" value="Znf_RING_CS"/>
</dbReference>
<comment type="caution">
    <text evidence="7">The sequence shown here is derived from an EMBL/GenBank/DDBJ whole genome shotgun (WGS) entry which is preliminary data.</text>
</comment>
<dbReference type="CDD" id="cd16531">
    <property type="entry name" value="RING-HC_RING1-like"/>
    <property type="match status" value="1"/>
</dbReference>
<evidence type="ECO:0000259" key="6">
    <source>
        <dbReference type="PROSITE" id="PS50089"/>
    </source>
</evidence>
<dbReference type="Proteomes" id="UP000467841">
    <property type="component" value="Unassembled WGS sequence"/>
</dbReference>
<keyword evidence="8" id="KW-1185">Reference proteome</keyword>
<evidence type="ECO:0000256" key="4">
    <source>
        <dbReference type="PROSITE-ProRule" id="PRU00175"/>
    </source>
</evidence>
<evidence type="ECO:0000313" key="8">
    <source>
        <dbReference type="Proteomes" id="UP000467841"/>
    </source>
</evidence>
<dbReference type="AlphaFoldDB" id="A0A6D2HRM5"/>
<evidence type="ECO:0000256" key="5">
    <source>
        <dbReference type="SAM" id="MobiDB-lite"/>
    </source>
</evidence>
<evidence type="ECO:0000256" key="2">
    <source>
        <dbReference type="ARBA" id="ARBA00022771"/>
    </source>
</evidence>
<feature type="region of interest" description="Disordered" evidence="5">
    <location>
        <begin position="108"/>
        <end position="130"/>
    </location>
</feature>
<sequence>MATKDPLYTRKQVECPICLEIIRKSAVTKCGHRFCQECIEKSMRLGNHYCPTCRAHHPSRRSLKADEKFDNIIANLYPDIINQYEDEELELNETEQIRNEQVKATIPQTVKQQSEASSSKRVTTVETQREEETIVGRISLKGTRKDGGQESSEVRPLTSPIVRTKNPIKRRKRVELVSLSKLYDTPINVQATPLKTIEEVQICVSSENEETDSSSGDDWCPLRWKKRATGASASDNQIIIQDLQSRPNVQTPALSSKDKGKAPCFAEVNLPPKPCETKSVDDSDANGFKEIKVEFLRTNETALGLPESLEWGRSSMRSSNMRKKNARRNRIERLVNYLQNHKTTQDEMGYPNLAWFSGYGKG</sequence>
<dbReference type="SMART" id="SM00184">
    <property type="entry name" value="RING"/>
    <property type="match status" value="1"/>
</dbReference>
<dbReference type="InterPro" id="IPR013083">
    <property type="entry name" value="Znf_RING/FYVE/PHD"/>
</dbReference>
<keyword evidence="1" id="KW-0479">Metal-binding</keyword>
<proteinExistence type="predicted"/>
<dbReference type="InterPro" id="IPR044592">
    <property type="entry name" value="RING1A/B"/>
</dbReference>
<feature type="domain" description="RING-type" evidence="6">
    <location>
        <begin position="15"/>
        <end position="54"/>
    </location>
</feature>
<gene>
    <name evidence="7" type="ORF">MERR_LOCUS2978</name>
</gene>
<feature type="compositionally biased region" description="Polar residues" evidence="5">
    <location>
        <begin position="108"/>
        <end position="120"/>
    </location>
</feature>
<dbReference type="Gene3D" id="3.30.40.10">
    <property type="entry name" value="Zinc/RING finger domain, C3HC4 (zinc finger)"/>
    <property type="match status" value="1"/>
</dbReference>
<name>A0A6D2HRM5_9BRAS</name>
<dbReference type="OrthoDB" id="337575at2759"/>
<dbReference type="SUPFAM" id="SSF57850">
    <property type="entry name" value="RING/U-box"/>
    <property type="match status" value="1"/>
</dbReference>
<keyword evidence="3" id="KW-0862">Zinc</keyword>
<evidence type="ECO:0000313" key="7">
    <source>
        <dbReference type="EMBL" id="CAA7015743.1"/>
    </source>
</evidence>
<protein>
    <recommendedName>
        <fullName evidence="6">RING-type domain-containing protein</fullName>
    </recommendedName>
</protein>
<keyword evidence="2 4" id="KW-0863">Zinc-finger</keyword>
<reference evidence="7" key="1">
    <citation type="submission" date="2020-01" db="EMBL/GenBank/DDBJ databases">
        <authorList>
            <person name="Mishra B."/>
        </authorList>
    </citation>
    <scope>NUCLEOTIDE SEQUENCE [LARGE SCALE GENOMIC DNA]</scope>
</reference>
<dbReference type="Pfam" id="PF13923">
    <property type="entry name" value="zf-C3HC4_2"/>
    <property type="match status" value="1"/>
</dbReference>
<dbReference type="EMBL" id="CACVBM020000199">
    <property type="protein sequence ID" value="CAA7015743.1"/>
    <property type="molecule type" value="Genomic_DNA"/>
</dbReference>
<dbReference type="PROSITE" id="PS00518">
    <property type="entry name" value="ZF_RING_1"/>
    <property type="match status" value="1"/>
</dbReference>
<dbReference type="GO" id="GO:0008270">
    <property type="term" value="F:zinc ion binding"/>
    <property type="evidence" value="ECO:0007669"/>
    <property type="project" value="UniProtKB-KW"/>
</dbReference>
<dbReference type="InterPro" id="IPR001841">
    <property type="entry name" value="Znf_RING"/>
</dbReference>